<dbReference type="PANTHER" id="PTHR42643:SF39">
    <property type="entry name" value="IONOTROPIC RECEPTOR 56A-RELATED"/>
    <property type="match status" value="1"/>
</dbReference>
<keyword evidence="2" id="KW-1003">Cell membrane</keyword>
<accession>A0A8X6PWI7</accession>
<keyword evidence="7" id="KW-0325">Glycoprotein</keyword>
<evidence type="ECO:0000313" key="9">
    <source>
        <dbReference type="EMBL" id="GFT84179.1"/>
    </source>
</evidence>
<feature type="transmembrane region" description="Helical" evidence="8">
    <location>
        <begin position="176"/>
        <end position="196"/>
    </location>
</feature>
<dbReference type="EMBL" id="BMAW01023693">
    <property type="protein sequence ID" value="GFT84179.1"/>
    <property type="molecule type" value="Genomic_DNA"/>
</dbReference>
<organism evidence="9 10">
    <name type="scientific">Nephila pilipes</name>
    <name type="common">Giant wood spider</name>
    <name type="synonym">Nephila maculata</name>
    <dbReference type="NCBI Taxonomy" id="299642"/>
    <lineage>
        <taxon>Eukaryota</taxon>
        <taxon>Metazoa</taxon>
        <taxon>Ecdysozoa</taxon>
        <taxon>Arthropoda</taxon>
        <taxon>Chelicerata</taxon>
        <taxon>Arachnida</taxon>
        <taxon>Araneae</taxon>
        <taxon>Araneomorphae</taxon>
        <taxon>Entelegynae</taxon>
        <taxon>Araneoidea</taxon>
        <taxon>Nephilidae</taxon>
        <taxon>Nephila</taxon>
    </lineage>
</organism>
<feature type="transmembrane region" description="Helical" evidence="8">
    <location>
        <begin position="363"/>
        <end position="387"/>
    </location>
</feature>
<reference evidence="9" key="1">
    <citation type="submission" date="2020-08" db="EMBL/GenBank/DDBJ databases">
        <title>Multicomponent nature underlies the extraordinary mechanical properties of spider dragline silk.</title>
        <authorList>
            <person name="Kono N."/>
            <person name="Nakamura H."/>
            <person name="Mori M."/>
            <person name="Yoshida Y."/>
            <person name="Ohtoshi R."/>
            <person name="Malay A.D."/>
            <person name="Moran D.A.P."/>
            <person name="Tomita M."/>
            <person name="Numata K."/>
            <person name="Arakawa K."/>
        </authorList>
    </citation>
    <scope>NUCLEOTIDE SEQUENCE</scope>
</reference>
<sequence length="395" mass="44965">MECSDKIRIATPLITHTSKTGGGYQNFSGLEERFLDMVLKALKMPYELISFEASSGGNRTDPIDMINKDEADVSFSLMSMTHNLSHAIDFIHVYLEDDQTFAIKKLDADPTFLYSFDLSTWILTLSAILSMPLIFRFLFGTKYTYIDMLIQLLGSVLGQPMSTEESPSKYKIFISVWLYFAKFLAILFSAAFSSILTVPSRSPKVRNFEELSNAVARQNYKCFIHEKSVLFEFLIHHEKEYLQRLGKDVVHHNRYFSKISQINTDSAVVSSRRVLQMITSAEQEKYFISSDVLELWKLAMPMKKGFCLKKGNNTNYTLQTFVTRVNNGGLFGKLMKEEAFKILIRLTGLQLDEVLKPLSCHDLIGAFIAFLIGLGLSFLVLVCEIVMNKRGVKTD</sequence>
<gene>
    <name evidence="9" type="primary">AVEN_9847_1</name>
    <name evidence="9" type="ORF">NPIL_548291</name>
</gene>
<evidence type="ECO:0008006" key="11">
    <source>
        <dbReference type="Google" id="ProtNLM"/>
    </source>
</evidence>
<dbReference type="InterPro" id="IPR052192">
    <property type="entry name" value="Insect_Ionotropic_Sensory_Rcpt"/>
</dbReference>
<evidence type="ECO:0000256" key="3">
    <source>
        <dbReference type="ARBA" id="ARBA00022692"/>
    </source>
</evidence>
<evidence type="ECO:0000256" key="5">
    <source>
        <dbReference type="ARBA" id="ARBA00023136"/>
    </source>
</evidence>
<evidence type="ECO:0000256" key="7">
    <source>
        <dbReference type="ARBA" id="ARBA00023180"/>
    </source>
</evidence>
<feature type="transmembrane region" description="Helical" evidence="8">
    <location>
        <begin position="118"/>
        <end position="139"/>
    </location>
</feature>
<evidence type="ECO:0000256" key="6">
    <source>
        <dbReference type="ARBA" id="ARBA00023170"/>
    </source>
</evidence>
<evidence type="ECO:0000313" key="10">
    <source>
        <dbReference type="Proteomes" id="UP000887013"/>
    </source>
</evidence>
<dbReference type="Proteomes" id="UP000887013">
    <property type="component" value="Unassembled WGS sequence"/>
</dbReference>
<protein>
    <recommendedName>
        <fullName evidence="11">Ionotropic receptor</fullName>
    </recommendedName>
</protein>
<comment type="caution">
    <text evidence="9">The sequence shown here is derived from an EMBL/GenBank/DDBJ whole genome shotgun (WGS) entry which is preliminary data.</text>
</comment>
<dbReference type="Gene3D" id="3.40.190.10">
    <property type="entry name" value="Periplasmic binding protein-like II"/>
    <property type="match status" value="1"/>
</dbReference>
<keyword evidence="6" id="KW-0675">Receptor</keyword>
<evidence type="ECO:0000256" key="8">
    <source>
        <dbReference type="SAM" id="Phobius"/>
    </source>
</evidence>
<comment type="subcellular location">
    <subcellularLocation>
        <location evidence="1">Cell membrane</location>
        <topology evidence="1">Multi-pass membrane protein</topology>
    </subcellularLocation>
</comment>
<keyword evidence="10" id="KW-1185">Reference proteome</keyword>
<evidence type="ECO:0000256" key="1">
    <source>
        <dbReference type="ARBA" id="ARBA00004651"/>
    </source>
</evidence>
<dbReference type="GO" id="GO:0005886">
    <property type="term" value="C:plasma membrane"/>
    <property type="evidence" value="ECO:0007669"/>
    <property type="project" value="UniProtKB-SubCell"/>
</dbReference>
<evidence type="ECO:0000256" key="2">
    <source>
        <dbReference type="ARBA" id="ARBA00022475"/>
    </source>
</evidence>
<proteinExistence type="predicted"/>
<dbReference type="OrthoDB" id="6370115at2759"/>
<keyword evidence="4 8" id="KW-1133">Transmembrane helix</keyword>
<evidence type="ECO:0000256" key="4">
    <source>
        <dbReference type="ARBA" id="ARBA00022989"/>
    </source>
</evidence>
<keyword evidence="5 8" id="KW-0472">Membrane</keyword>
<dbReference type="AlphaFoldDB" id="A0A8X6PWI7"/>
<dbReference type="SUPFAM" id="SSF53850">
    <property type="entry name" value="Periplasmic binding protein-like II"/>
    <property type="match status" value="1"/>
</dbReference>
<name>A0A8X6PWI7_NEPPI</name>
<dbReference type="PANTHER" id="PTHR42643">
    <property type="entry name" value="IONOTROPIC RECEPTOR 20A-RELATED"/>
    <property type="match status" value="1"/>
</dbReference>
<keyword evidence="3 8" id="KW-0812">Transmembrane</keyword>